<name>A0A2U3PIG0_9MYCO</name>
<reference evidence="3 4" key="1">
    <citation type="submission" date="2017-01" db="EMBL/GenBank/DDBJ databases">
        <authorList>
            <consortium name="Urmite Genomes"/>
        </authorList>
    </citation>
    <scope>NUCLEOTIDE SEQUENCE [LARGE SCALE GENOMIC DNA]</scope>
    <source>
        <strain evidence="3 4">AB215</strain>
    </source>
</reference>
<dbReference type="Proteomes" id="UP000240424">
    <property type="component" value="Unassembled WGS sequence"/>
</dbReference>
<proteinExistence type="inferred from homology"/>
<dbReference type="SUPFAM" id="SSF140459">
    <property type="entry name" value="PE/PPE dimer-like"/>
    <property type="match status" value="1"/>
</dbReference>
<dbReference type="InterPro" id="IPR038332">
    <property type="entry name" value="PPE_sf"/>
</dbReference>
<dbReference type="EMBL" id="FUEZ01000004">
    <property type="protein sequence ID" value="SPM43551.1"/>
    <property type="molecule type" value="Genomic_DNA"/>
</dbReference>
<comment type="similarity">
    <text evidence="1">Belongs to the mycobacterial PPE family.</text>
</comment>
<dbReference type="STRING" id="1841861.GCA_900157365_04096"/>
<dbReference type="GO" id="GO:0052572">
    <property type="term" value="P:response to host immune response"/>
    <property type="evidence" value="ECO:0007669"/>
    <property type="project" value="TreeGrafter"/>
</dbReference>
<dbReference type="OrthoDB" id="4753774at2"/>
<sequence length="303" mass="31207">MNFATIPPEISSGRMFDGPGSGSMIEAVTAWEKLAIRLCTAAADYRGVTSKQAVRQGGPELTAMAEATAPYIEWLDGAAALAQHAAAQARAAATAYDTALAAMVPPSMIADNRGRRKSLAKNNCLGQASQAIAAIEACYERMWVRDVVAMYAYAGAAADASTITPFTSPPAPDEGASAPRTWVLRSAPELVCAGHTVMTAIPDALQQFSSSPRAALDACLSKVTPSLSKLSSLSAPTGFAIDYLNHLNKAAALRWLLPDQGGARGPEVTARFGRATSIATLSVPRAWSSGAAAGAAGAAVRAG</sequence>
<evidence type="ECO:0000313" key="3">
    <source>
        <dbReference type="EMBL" id="SPM43551.1"/>
    </source>
</evidence>
<accession>A0A2U3PIG0</accession>
<dbReference type="PANTHER" id="PTHR46766">
    <property type="entry name" value="GLUTAMINE-RICH PROTEIN 2"/>
    <property type="match status" value="1"/>
</dbReference>
<dbReference type="AlphaFoldDB" id="A0A2U3PIG0"/>
<gene>
    <name evidence="3" type="ORF">MNAB215_5777</name>
</gene>
<dbReference type="InterPro" id="IPR000030">
    <property type="entry name" value="PPE_dom"/>
</dbReference>
<dbReference type="RefSeq" id="WP_083746284.1">
    <property type="nucleotide sequence ID" value="NZ_FUEZ01000004.1"/>
</dbReference>
<protein>
    <submittedName>
        <fullName evidence="3">PPE family protein</fullName>
    </submittedName>
</protein>
<dbReference type="Pfam" id="PF00823">
    <property type="entry name" value="PPE"/>
    <property type="match status" value="1"/>
</dbReference>
<feature type="domain" description="PPE" evidence="2">
    <location>
        <begin position="2"/>
        <end position="162"/>
    </location>
</feature>
<evidence type="ECO:0000256" key="1">
    <source>
        <dbReference type="ARBA" id="ARBA00010652"/>
    </source>
</evidence>
<dbReference type="PANTHER" id="PTHR46766:SF1">
    <property type="entry name" value="GLUTAMINE-RICH PROTEIN 2"/>
    <property type="match status" value="1"/>
</dbReference>
<evidence type="ECO:0000259" key="2">
    <source>
        <dbReference type="Pfam" id="PF00823"/>
    </source>
</evidence>
<dbReference type="Gene3D" id="1.20.1260.20">
    <property type="entry name" value="PPE superfamily"/>
    <property type="match status" value="1"/>
</dbReference>
<keyword evidence="4" id="KW-1185">Reference proteome</keyword>
<evidence type="ECO:0000313" key="4">
    <source>
        <dbReference type="Proteomes" id="UP000240424"/>
    </source>
</evidence>
<organism evidence="3 4">
    <name type="scientific">Mycobacterium numidiamassiliense</name>
    <dbReference type="NCBI Taxonomy" id="1841861"/>
    <lineage>
        <taxon>Bacteria</taxon>
        <taxon>Bacillati</taxon>
        <taxon>Actinomycetota</taxon>
        <taxon>Actinomycetes</taxon>
        <taxon>Mycobacteriales</taxon>
        <taxon>Mycobacteriaceae</taxon>
        <taxon>Mycobacterium</taxon>
    </lineage>
</organism>